<dbReference type="OMA" id="MTWEFSA"/>
<dbReference type="GO" id="GO:0015369">
    <property type="term" value="F:calcium:proton antiporter activity"/>
    <property type="evidence" value="ECO:0007669"/>
    <property type="project" value="TreeGrafter"/>
</dbReference>
<accession>A0A068UCH1</accession>
<evidence type="ECO:0000313" key="13">
    <source>
        <dbReference type="Proteomes" id="UP000295252"/>
    </source>
</evidence>
<evidence type="ECO:0000256" key="6">
    <source>
        <dbReference type="ARBA" id="ARBA00022989"/>
    </source>
</evidence>
<keyword evidence="7" id="KW-0406">Ion transport</keyword>
<feature type="signal peptide" evidence="10">
    <location>
        <begin position="1"/>
        <end position="22"/>
    </location>
</feature>
<evidence type="ECO:0000256" key="10">
    <source>
        <dbReference type="SAM" id="SignalP"/>
    </source>
</evidence>
<dbReference type="SMART" id="SM00054">
    <property type="entry name" value="EFh"/>
    <property type="match status" value="4"/>
</dbReference>
<dbReference type="PROSITE" id="PS50222">
    <property type="entry name" value="EF_HAND_2"/>
    <property type="match status" value="4"/>
</dbReference>
<dbReference type="EMBL" id="HG739103">
    <property type="protein sequence ID" value="CDP05977.1"/>
    <property type="molecule type" value="Genomic_DNA"/>
</dbReference>
<keyword evidence="3" id="KW-0050">Antiport</keyword>
<name>A0A068UCH1_COFCA</name>
<proteinExistence type="predicted"/>
<keyword evidence="8 9" id="KW-0472">Membrane</keyword>
<dbReference type="CDD" id="cd00051">
    <property type="entry name" value="EFh"/>
    <property type="match status" value="2"/>
</dbReference>
<dbReference type="Proteomes" id="UP000295252">
    <property type="component" value="Chromosome VII"/>
</dbReference>
<sequence length="710" mass="79340">MGKTASLVGFLLLLLLTANVAAGRVLLGHDNHLELVSDGVDDFREKESSSFIAFKGMDSSEGCKQLYGFLPCSNTLLGHLFLIVVYEYLLFRGESLVASGGERIFKILGPGIFGASAFHVLGSLPEALILLASGLLNSRETAQEYVLTGAGLLAGSTILLLTIVWGTCVIVASQEFPNGKKRTSFASSSTDNRSQFKRLFSRSKGYGLTMDTRTSHTARIMVLSVMPFITIQVPVVFGLSSSGELAFIIISLLISVTFLLVYFFYQIFQPWIQRRRLEYIKHEHLVVDILNHVQNHEIGAVLTPKGAPNVTAIRRLFRNTDHDGDNFISVTELQELLKEIKFRNVELDKNEATAEMLRDFDLDADEKISIDEFVSGVTKWVDDTKQALGKRYLSKKSLKHLYEVLQPWIQKKREEREIMKHIVSEILEHVQSSALGTLLTEDGEPDIIAIKRLFDSIDEDKDNRISFSELKTLLTEIKFGPTSLSVDDAVAKMMEELDTDGDRMLNEEEFATGLSKWLQKNDNASTNSKESEDEIFQKSWEQTDQLLEVESINKSLLAWTKAIFLLVLGTGMLGILAEPLIESVQNFSEAANMPSFFISFILVPLATNARVAISAISEARRKKPRTTSLTFSEIYGGVFMNNMLGFSVLLSLIYFRGLTWIFSAEVLIVLIVSAIMGLLGSFRSIIPLWTSLVAYFLYPLSLVLVYLLHA</sequence>
<evidence type="ECO:0000256" key="1">
    <source>
        <dbReference type="ARBA" id="ARBA00004127"/>
    </source>
</evidence>
<evidence type="ECO:0000256" key="2">
    <source>
        <dbReference type="ARBA" id="ARBA00022448"/>
    </source>
</evidence>
<dbReference type="Pfam" id="PF01699">
    <property type="entry name" value="Na_Ca_ex"/>
    <property type="match status" value="1"/>
</dbReference>
<evidence type="ECO:0000256" key="4">
    <source>
        <dbReference type="ARBA" id="ARBA00022692"/>
    </source>
</evidence>
<feature type="transmembrane region" description="Helical" evidence="9">
    <location>
        <begin position="593"/>
        <end position="613"/>
    </location>
</feature>
<feature type="domain" description="EF-hand" evidence="11">
    <location>
        <begin position="445"/>
        <end position="480"/>
    </location>
</feature>
<feature type="transmembrane region" description="Helical" evidence="9">
    <location>
        <begin position="112"/>
        <end position="133"/>
    </location>
</feature>
<evidence type="ECO:0000256" key="8">
    <source>
        <dbReference type="ARBA" id="ARBA00023136"/>
    </source>
</evidence>
<dbReference type="AlphaFoldDB" id="A0A068UCH1"/>
<dbReference type="PhylomeDB" id="A0A068UCH1"/>
<keyword evidence="2" id="KW-0813">Transport</keyword>
<gene>
    <name evidence="12" type="ORF">GSCOC_T00021311001</name>
</gene>
<dbReference type="InterPro" id="IPR018247">
    <property type="entry name" value="EF_Hand_1_Ca_BS"/>
</dbReference>
<feature type="transmembrane region" description="Helical" evidence="9">
    <location>
        <begin position="562"/>
        <end position="581"/>
    </location>
</feature>
<keyword evidence="5" id="KW-0106">Calcium</keyword>
<dbReference type="Gramene" id="CDP05977">
    <property type="protein sequence ID" value="CDP05977"/>
    <property type="gene ID" value="GSCOC_T00021311001"/>
</dbReference>
<dbReference type="GO" id="GO:0012505">
    <property type="term" value="C:endomembrane system"/>
    <property type="evidence" value="ECO:0007669"/>
    <property type="project" value="UniProtKB-SubCell"/>
</dbReference>
<dbReference type="GO" id="GO:0005509">
    <property type="term" value="F:calcium ion binding"/>
    <property type="evidence" value="ECO:0007669"/>
    <property type="project" value="InterPro"/>
</dbReference>
<feature type="chain" id="PRO_5001657848" description="EF-hand domain-containing protein" evidence="10">
    <location>
        <begin position="23"/>
        <end position="710"/>
    </location>
</feature>
<feature type="transmembrane region" description="Helical" evidence="9">
    <location>
        <begin position="220"/>
        <end position="239"/>
    </location>
</feature>
<evidence type="ECO:0000256" key="9">
    <source>
        <dbReference type="SAM" id="Phobius"/>
    </source>
</evidence>
<feature type="domain" description="EF-hand" evidence="11">
    <location>
        <begin position="485"/>
        <end position="520"/>
    </location>
</feature>
<keyword evidence="6 9" id="KW-1133">Transmembrane helix</keyword>
<feature type="transmembrane region" description="Helical" evidence="9">
    <location>
        <begin position="145"/>
        <end position="172"/>
    </location>
</feature>
<feature type="transmembrane region" description="Helical" evidence="9">
    <location>
        <begin position="686"/>
        <end position="708"/>
    </location>
</feature>
<comment type="subcellular location">
    <subcellularLocation>
        <location evidence="1">Endomembrane system</location>
        <topology evidence="1">Multi-pass membrane protein</topology>
    </subcellularLocation>
</comment>
<protein>
    <recommendedName>
        <fullName evidence="11">EF-hand domain-containing protein</fullName>
    </recommendedName>
</protein>
<dbReference type="OrthoDB" id="26525at2759"/>
<dbReference type="InterPro" id="IPR002048">
    <property type="entry name" value="EF_hand_dom"/>
</dbReference>
<feature type="domain" description="EF-hand" evidence="11">
    <location>
        <begin position="348"/>
        <end position="383"/>
    </location>
</feature>
<feature type="transmembrane region" description="Helical" evidence="9">
    <location>
        <begin position="66"/>
        <end position="91"/>
    </location>
</feature>
<feature type="transmembrane region" description="Helical" evidence="9">
    <location>
        <begin position="634"/>
        <end position="654"/>
    </location>
</feature>
<evidence type="ECO:0000313" key="12">
    <source>
        <dbReference type="EMBL" id="CDP05977.1"/>
    </source>
</evidence>
<keyword evidence="10" id="KW-0732">Signal</keyword>
<dbReference type="InterPro" id="IPR004713">
    <property type="entry name" value="CaH_exchang"/>
</dbReference>
<dbReference type="InterPro" id="IPR004837">
    <property type="entry name" value="NaCa_Exmemb"/>
</dbReference>
<feature type="transmembrane region" description="Helical" evidence="9">
    <location>
        <begin position="660"/>
        <end position="679"/>
    </location>
</feature>
<dbReference type="InterPro" id="IPR011992">
    <property type="entry name" value="EF-hand-dom_pair"/>
</dbReference>
<feature type="domain" description="EF-hand" evidence="11">
    <location>
        <begin position="308"/>
        <end position="343"/>
    </location>
</feature>
<dbReference type="PANTHER" id="PTHR31503:SF79">
    <property type="entry name" value="CALCIUM-BINDING EF-HAND PROTEIN"/>
    <property type="match status" value="1"/>
</dbReference>
<dbReference type="GO" id="GO:0006874">
    <property type="term" value="P:intracellular calcium ion homeostasis"/>
    <property type="evidence" value="ECO:0007669"/>
    <property type="project" value="TreeGrafter"/>
</dbReference>
<dbReference type="InParanoid" id="A0A068UCH1"/>
<dbReference type="PROSITE" id="PS00018">
    <property type="entry name" value="EF_HAND_1"/>
    <property type="match status" value="3"/>
</dbReference>
<dbReference type="Gene3D" id="1.10.238.10">
    <property type="entry name" value="EF-hand"/>
    <property type="match status" value="2"/>
</dbReference>
<dbReference type="Pfam" id="PF13499">
    <property type="entry name" value="EF-hand_7"/>
    <property type="match status" value="2"/>
</dbReference>
<evidence type="ECO:0000256" key="3">
    <source>
        <dbReference type="ARBA" id="ARBA00022449"/>
    </source>
</evidence>
<dbReference type="GO" id="GO:0016020">
    <property type="term" value="C:membrane"/>
    <property type="evidence" value="ECO:0007669"/>
    <property type="project" value="InterPro"/>
</dbReference>
<dbReference type="SUPFAM" id="SSF47473">
    <property type="entry name" value="EF-hand"/>
    <property type="match status" value="1"/>
</dbReference>
<evidence type="ECO:0000256" key="5">
    <source>
        <dbReference type="ARBA" id="ARBA00022837"/>
    </source>
</evidence>
<evidence type="ECO:0000256" key="7">
    <source>
        <dbReference type="ARBA" id="ARBA00023065"/>
    </source>
</evidence>
<reference evidence="13" key="1">
    <citation type="journal article" date="2014" name="Science">
        <title>The coffee genome provides insight into the convergent evolution of caffeine biosynthesis.</title>
        <authorList>
            <person name="Denoeud F."/>
            <person name="Carretero-Paulet L."/>
            <person name="Dereeper A."/>
            <person name="Droc G."/>
            <person name="Guyot R."/>
            <person name="Pietrella M."/>
            <person name="Zheng C."/>
            <person name="Alberti A."/>
            <person name="Anthony F."/>
            <person name="Aprea G."/>
            <person name="Aury J.M."/>
            <person name="Bento P."/>
            <person name="Bernard M."/>
            <person name="Bocs S."/>
            <person name="Campa C."/>
            <person name="Cenci A."/>
            <person name="Combes M.C."/>
            <person name="Crouzillat D."/>
            <person name="Da Silva C."/>
            <person name="Daddiego L."/>
            <person name="De Bellis F."/>
            <person name="Dussert S."/>
            <person name="Garsmeur O."/>
            <person name="Gayraud T."/>
            <person name="Guignon V."/>
            <person name="Jahn K."/>
            <person name="Jamilloux V."/>
            <person name="Joet T."/>
            <person name="Labadie K."/>
            <person name="Lan T."/>
            <person name="Leclercq J."/>
            <person name="Lepelley M."/>
            <person name="Leroy T."/>
            <person name="Li L.T."/>
            <person name="Librado P."/>
            <person name="Lopez L."/>
            <person name="Munoz A."/>
            <person name="Noel B."/>
            <person name="Pallavicini A."/>
            <person name="Perrotta G."/>
            <person name="Poncet V."/>
            <person name="Pot D."/>
            <person name="Priyono X."/>
            <person name="Rigoreau M."/>
            <person name="Rouard M."/>
            <person name="Rozas J."/>
            <person name="Tranchant-Dubreuil C."/>
            <person name="VanBuren R."/>
            <person name="Zhang Q."/>
            <person name="Andrade A.C."/>
            <person name="Argout X."/>
            <person name="Bertrand B."/>
            <person name="de Kochko A."/>
            <person name="Graziosi G."/>
            <person name="Henry R.J."/>
            <person name="Jayarama X."/>
            <person name="Ming R."/>
            <person name="Nagai C."/>
            <person name="Rounsley S."/>
            <person name="Sankoff D."/>
            <person name="Giuliano G."/>
            <person name="Albert V.A."/>
            <person name="Wincker P."/>
            <person name="Lashermes P."/>
        </authorList>
    </citation>
    <scope>NUCLEOTIDE SEQUENCE [LARGE SCALE GENOMIC DNA]</scope>
    <source>
        <strain evidence="13">cv. DH200-94</strain>
    </source>
</reference>
<keyword evidence="4 9" id="KW-0812">Transmembrane</keyword>
<organism evidence="12 13">
    <name type="scientific">Coffea canephora</name>
    <name type="common">Robusta coffee</name>
    <dbReference type="NCBI Taxonomy" id="49390"/>
    <lineage>
        <taxon>Eukaryota</taxon>
        <taxon>Viridiplantae</taxon>
        <taxon>Streptophyta</taxon>
        <taxon>Embryophyta</taxon>
        <taxon>Tracheophyta</taxon>
        <taxon>Spermatophyta</taxon>
        <taxon>Magnoliopsida</taxon>
        <taxon>eudicotyledons</taxon>
        <taxon>Gunneridae</taxon>
        <taxon>Pentapetalae</taxon>
        <taxon>asterids</taxon>
        <taxon>lamiids</taxon>
        <taxon>Gentianales</taxon>
        <taxon>Rubiaceae</taxon>
        <taxon>Ixoroideae</taxon>
        <taxon>Gardenieae complex</taxon>
        <taxon>Bertiereae - Coffeeae clade</taxon>
        <taxon>Coffeeae</taxon>
        <taxon>Coffea</taxon>
    </lineage>
</organism>
<evidence type="ECO:0000259" key="11">
    <source>
        <dbReference type="PROSITE" id="PS50222"/>
    </source>
</evidence>
<dbReference type="PANTHER" id="PTHR31503">
    <property type="entry name" value="VACUOLAR CALCIUM ION TRANSPORTER"/>
    <property type="match status" value="1"/>
</dbReference>
<feature type="transmembrane region" description="Helical" evidence="9">
    <location>
        <begin position="245"/>
        <end position="265"/>
    </location>
</feature>
<keyword evidence="13" id="KW-1185">Reference proteome</keyword>